<accession>A0A0C2MBV8</accession>
<dbReference type="EMBL" id="JWZT01005236">
    <property type="protein sequence ID" value="KII61829.1"/>
    <property type="molecule type" value="Genomic_DNA"/>
</dbReference>
<gene>
    <name evidence="1" type="ORF">RF11_10098</name>
</gene>
<protein>
    <submittedName>
        <fullName evidence="1">Uncharacterized protein</fullName>
    </submittedName>
</protein>
<sequence>MLIVENGDEDDHIHENQRICDDYFWETVSPVLATQMSAVRSFISHFYNHRDSQVDQLFIERFPERLFEEFKRMSESGMKIDRFREKKILFFDVFTFIFRDINFLRDPKLKLFVLIFLEIIKTRESNCLFNPHALILSINICVSHEPYKVLFINENGLYNLYYYFHIRTMNLTQKFLSICESIYEIDLVKKSSLCPLRLGRSVNIILKKTWHPLHEIRGKFCLAVFKMLYRLRLLDEIKFDIDNFFYFTMAFVTCHVYICQDTMFIIYLSKIWTEILNGSRNTFQLTCEEHLIFLSGIFCIDLSRKLMTVYRGSGKLELTKNKKLRMYIIYLSLIGYPVMNHQKKTWLYDVLNQLIFSFRKYLEKYALKDHTIEDQFLIIRHYIKSLVTLDIQISWGENEILTDFVERIVLYPSYKIHSSYLAGLLLFEISDDSIYGESYFTTLLFKIEKFLRGLILTLCDQEYINEMQSHKQLYLSEGKEIDMFSIFDIHFVEIIFFILAERIGTTYKSESTIISESVQYKMFYQLMKMAVLCFDKTKILDEKYLNNYLNFCDGYTCNLSPILFFEDNLDRTSFSALISTLSENENKDVKHTFQTLLSFFILIYEERFISSDNRTFS</sequence>
<evidence type="ECO:0000313" key="2">
    <source>
        <dbReference type="Proteomes" id="UP000031668"/>
    </source>
</evidence>
<dbReference type="AlphaFoldDB" id="A0A0C2MBV8"/>
<name>A0A0C2MBV8_THEKT</name>
<comment type="caution">
    <text evidence="1">The sequence shown here is derived from an EMBL/GenBank/DDBJ whole genome shotgun (WGS) entry which is preliminary data.</text>
</comment>
<keyword evidence="2" id="KW-1185">Reference proteome</keyword>
<dbReference type="Proteomes" id="UP000031668">
    <property type="component" value="Unassembled WGS sequence"/>
</dbReference>
<evidence type="ECO:0000313" key="1">
    <source>
        <dbReference type="EMBL" id="KII61829.1"/>
    </source>
</evidence>
<organism evidence="1 2">
    <name type="scientific">Thelohanellus kitauei</name>
    <name type="common">Myxosporean</name>
    <dbReference type="NCBI Taxonomy" id="669202"/>
    <lineage>
        <taxon>Eukaryota</taxon>
        <taxon>Metazoa</taxon>
        <taxon>Cnidaria</taxon>
        <taxon>Myxozoa</taxon>
        <taxon>Myxosporea</taxon>
        <taxon>Bivalvulida</taxon>
        <taxon>Platysporina</taxon>
        <taxon>Myxobolidae</taxon>
        <taxon>Thelohanellus</taxon>
    </lineage>
</organism>
<reference evidence="1 2" key="1">
    <citation type="journal article" date="2014" name="Genome Biol. Evol.">
        <title>The genome of the myxosporean Thelohanellus kitauei shows adaptations to nutrient acquisition within its fish host.</title>
        <authorList>
            <person name="Yang Y."/>
            <person name="Xiong J."/>
            <person name="Zhou Z."/>
            <person name="Huo F."/>
            <person name="Miao W."/>
            <person name="Ran C."/>
            <person name="Liu Y."/>
            <person name="Zhang J."/>
            <person name="Feng J."/>
            <person name="Wang M."/>
            <person name="Wang M."/>
            <person name="Wang L."/>
            <person name="Yao B."/>
        </authorList>
    </citation>
    <scope>NUCLEOTIDE SEQUENCE [LARGE SCALE GENOMIC DNA]</scope>
    <source>
        <strain evidence="1">Wuqing</strain>
    </source>
</reference>
<dbReference type="OrthoDB" id="7701410at2759"/>
<proteinExistence type="predicted"/>